<gene>
    <name evidence="7" type="ORF">MCOR_3747</name>
</gene>
<keyword evidence="8" id="KW-1185">Reference proteome</keyword>
<evidence type="ECO:0000256" key="2">
    <source>
        <dbReference type="ARBA" id="ARBA00010701"/>
    </source>
</evidence>
<proteinExistence type="inferred from homology"/>
<dbReference type="SUPFAM" id="SSF49723">
    <property type="entry name" value="Lipase/lipooxygenase domain (PLAT/LH2 domain)"/>
    <property type="match status" value="1"/>
</dbReference>
<organism evidence="7 8">
    <name type="scientific">Mytilus coruscus</name>
    <name type="common">Sea mussel</name>
    <dbReference type="NCBI Taxonomy" id="42192"/>
    <lineage>
        <taxon>Eukaryota</taxon>
        <taxon>Metazoa</taxon>
        <taxon>Spiralia</taxon>
        <taxon>Lophotrochozoa</taxon>
        <taxon>Mollusca</taxon>
        <taxon>Bivalvia</taxon>
        <taxon>Autobranchia</taxon>
        <taxon>Pteriomorphia</taxon>
        <taxon>Mytilida</taxon>
        <taxon>Mytiloidea</taxon>
        <taxon>Mytilidae</taxon>
        <taxon>Mytilinae</taxon>
        <taxon>Mytilus</taxon>
    </lineage>
</organism>
<comment type="subcellular location">
    <subcellularLocation>
        <location evidence="1">Secreted</location>
    </subcellularLocation>
</comment>
<dbReference type="Gene3D" id="3.40.50.1820">
    <property type="entry name" value="alpha/beta hydrolase"/>
    <property type="match status" value="1"/>
</dbReference>
<dbReference type="OrthoDB" id="199913at2759"/>
<dbReference type="InterPro" id="IPR001024">
    <property type="entry name" value="PLAT/LH2_dom"/>
</dbReference>
<keyword evidence="7" id="KW-0378">Hydrolase</keyword>
<keyword evidence="3" id="KW-0964">Secreted</keyword>
<dbReference type="Proteomes" id="UP000507470">
    <property type="component" value="Unassembled WGS sequence"/>
</dbReference>
<evidence type="ECO:0000256" key="1">
    <source>
        <dbReference type="ARBA" id="ARBA00004613"/>
    </source>
</evidence>
<accession>A0A6J8A563</accession>
<dbReference type="PANTHER" id="PTHR11610:SF173">
    <property type="entry name" value="LIPASE DOMAIN-CONTAINING PROTEIN-RELATED"/>
    <property type="match status" value="1"/>
</dbReference>
<name>A0A6J8A563_MYTCO</name>
<dbReference type="PRINTS" id="PR00821">
    <property type="entry name" value="TAGLIPASE"/>
</dbReference>
<protein>
    <submittedName>
        <fullName evidence="7">PNLIP</fullName>
        <ecNumber evidence="7">3.1.1.3</ecNumber>
    </submittedName>
</protein>
<dbReference type="SUPFAM" id="SSF53474">
    <property type="entry name" value="alpha/beta-Hydrolases"/>
    <property type="match status" value="1"/>
</dbReference>
<dbReference type="InterPro" id="IPR036392">
    <property type="entry name" value="PLAT/LH2_dom_sf"/>
</dbReference>
<comment type="caution">
    <text evidence="4">Lacks conserved residue(s) required for the propagation of feature annotation.</text>
</comment>
<dbReference type="InterPro" id="IPR029058">
    <property type="entry name" value="AB_hydrolase_fold"/>
</dbReference>
<dbReference type="Gene3D" id="2.60.60.20">
    <property type="entry name" value="PLAT/LH2 domain"/>
    <property type="match status" value="1"/>
</dbReference>
<feature type="domain" description="PLAT" evidence="6">
    <location>
        <begin position="273"/>
        <end position="365"/>
    </location>
</feature>
<reference evidence="7 8" key="1">
    <citation type="submission" date="2020-06" db="EMBL/GenBank/DDBJ databases">
        <authorList>
            <person name="Li R."/>
            <person name="Bekaert M."/>
        </authorList>
    </citation>
    <scope>NUCLEOTIDE SEQUENCE [LARGE SCALE GENOMIC DNA]</scope>
    <source>
        <strain evidence="8">wild</strain>
    </source>
</reference>
<dbReference type="EC" id="3.1.1.3" evidence="7"/>
<dbReference type="GO" id="GO:0005615">
    <property type="term" value="C:extracellular space"/>
    <property type="evidence" value="ECO:0007669"/>
    <property type="project" value="TreeGrafter"/>
</dbReference>
<sequence>MRGCFSTSSPFFSIQRPFNFLPQSPAKGFLLYYNVNIISRLANVPEEDQNAMIIYIKAIANNNRMHRSMDMPSHKIYTSLGIVLVHALPDMLVKEHRILDILLLCTMLRGLDPAGPYFEGTDKIVRLDQTDGTFVDAIYSDGSPLITLGFGMMQPVGHVDYYPNGGNNQPGCDKDPITNFLVEGSLYEGGKQYIACSHLRSYIYFTESINSRCPFNGYRCKDFDSFQKGLCTDCSNNNCGQMGFHADLHKPRAGTVNAKYYLDKSANGPFCRYHYQIQVTIGSSTGFKQWRGKLYASKHGTTGDMPDTLLTSSSQYFTPGQSYTFLATAPHDVGDVNDVVVHWHHQPSLLKFSNGTLSEFVIQHY</sequence>
<dbReference type="InterPro" id="IPR000734">
    <property type="entry name" value="TAG_lipase"/>
</dbReference>
<dbReference type="PROSITE" id="PS50095">
    <property type="entry name" value="PLAT"/>
    <property type="match status" value="1"/>
</dbReference>
<dbReference type="EMBL" id="CACVKT020000687">
    <property type="protein sequence ID" value="CAC5361735.1"/>
    <property type="molecule type" value="Genomic_DNA"/>
</dbReference>
<evidence type="ECO:0000256" key="4">
    <source>
        <dbReference type="PROSITE-ProRule" id="PRU00152"/>
    </source>
</evidence>
<evidence type="ECO:0000313" key="7">
    <source>
        <dbReference type="EMBL" id="CAC5361735.1"/>
    </source>
</evidence>
<dbReference type="PANTHER" id="PTHR11610">
    <property type="entry name" value="LIPASE"/>
    <property type="match status" value="1"/>
</dbReference>
<dbReference type="Pfam" id="PF01477">
    <property type="entry name" value="PLAT"/>
    <property type="match status" value="1"/>
</dbReference>
<dbReference type="GO" id="GO:0016042">
    <property type="term" value="P:lipid catabolic process"/>
    <property type="evidence" value="ECO:0007669"/>
    <property type="project" value="TreeGrafter"/>
</dbReference>
<evidence type="ECO:0000256" key="3">
    <source>
        <dbReference type="ARBA" id="ARBA00022525"/>
    </source>
</evidence>
<evidence type="ECO:0000256" key="5">
    <source>
        <dbReference type="RuleBase" id="RU004262"/>
    </source>
</evidence>
<evidence type="ECO:0000313" key="8">
    <source>
        <dbReference type="Proteomes" id="UP000507470"/>
    </source>
</evidence>
<dbReference type="InterPro" id="IPR013818">
    <property type="entry name" value="Lipase"/>
</dbReference>
<dbReference type="AlphaFoldDB" id="A0A6J8A563"/>
<dbReference type="GO" id="GO:0004806">
    <property type="term" value="F:triacylglycerol lipase activity"/>
    <property type="evidence" value="ECO:0007669"/>
    <property type="project" value="UniProtKB-EC"/>
</dbReference>
<evidence type="ECO:0000259" key="6">
    <source>
        <dbReference type="PROSITE" id="PS50095"/>
    </source>
</evidence>
<comment type="similarity">
    <text evidence="2 5">Belongs to the AB hydrolase superfamily. Lipase family.</text>
</comment>
<dbReference type="Pfam" id="PF00151">
    <property type="entry name" value="Lipase"/>
    <property type="match status" value="1"/>
</dbReference>